<gene>
    <name evidence="1" type="ORF">GALL_408680</name>
</gene>
<sequence length="135" mass="15329">MLESQIVGVSIKRRWNEVYEAIWRPESFPKWASGLSQSSVIQQSDGTWRAEGPNGSLSIRFTEHNPYGVMDHYVLTEAGMEVYVPMRVIANLDGADVALTLFRHPEMSDSQFLRDLDWVRRDLATLQSLLESAGD</sequence>
<organism evidence="1">
    <name type="scientific">mine drainage metagenome</name>
    <dbReference type="NCBI Taxonomy" id="410659"/>
    <lineage>
        <taxon>unclassified sequences</taxon>
        <taxon>metagenomes</taxon>
        <taxon>ecological metagenomes</taxon>
    </lineage>
</organism>
<dbReference type="EMBL" id="MLJW01001615">
    <property type="protein sequence ID" value="OIQ77437.1"/>
    <property type="molecule type" value="Genomic_DNA"/>
</dbReference>
<dbReference type="AlphaFoldDB" id="A0A1J5QN51"/>
<dbReference type="InterPro" id="IPR023393">
    <property type="entry name" value="START-like_dom_sf"/>
</dbReference>
<dbReference type="Gene3D" id="3.30.530.20">
    <property type="match status" value="1"/>
</dbReference>
<proteinExistence type="predicted"/>
<evidence type="ECO:0000313" key="1">
    <source>
        <dbReference type="EMBL" id="OIQ77437.1"/>
    </source>
</evidence>
<comment type="caution">
    <text evidence="1">The sequence shown here is derived from an EMBL/GenBank/DDBJ whole genome shotgun (WGS) entry which is preliminary data.</text>
</comment>
<dbReference type="SUPFAM" id="SSF55961">
    <property type="entry name" value="Bet v1-like"/>
    <property type="match status" value="1"/>
</dbReference>
<name>A0A1J5QN51_9ZZZZ</name>
<protein>
    <recommendedName>
        <fullName evidence="2">Polyketide cyclase / dehydrase and lipid transport</fullName>
    </recommendedName>
</protein>
<evidence type="ECO:0008006" key="2">
    <source>
        <dbReference type="Google" id="ProtNLM"/>
    </source>
</evidence>
<reference evidence="1" key="1">
    <citation type="submission" date="2016-10" db="EMBL/GenBank/DDBJ databases">
        <title>Sequence of Gallionella enrichment culture.</title>
        <authorList>
            <person name="Poehlein A."/>
            <person name="Muehling M."/>
            <person name="Daniel R."/>
        </authorList>
    </citation>
    <scope>NUCLEOTIDE SEQUENCE</scope>
</reference>
<accession>A0A1J5QN51</accession>